<name>Q6YS58_ORYSJ</name>
<proteinExistence type="predicted"/>
<accession>Q6YS58</accession>
<gene>
    <name evidence="1" type="primary">B1100F03.117</name>
</gene>
<protein>
    <submittedName>
        <fullName evidence="1">Uncharacterized protein</fullName>
    </submittedName>
</protein>
<sequence length="52" mass="5472">MGLSPLYLSANAASVEVRGVNTNRYDVELCHVCEGISANVSGADLFNISASR</sequence>
<dbReference type="EMBL" id="AP006481">
    <property type="protein sequence ID" value="BAC92654.1"/>
    <property type="molecule type" value="Genomic_DNA"/>
</dbReference>
<dbReference type="AlphaFoldDB" id="Q6YS58"/>
<evidence type="ECO:0000313" key="1">
    <source>
        <dbReference type="EMBL" id="BAC92654.1"/>
    </source>
</evidence>
<reference evidence="1" key="1">
    <citation type="journal article" date="2004" name="Plant Cell">
        <title>Composition and structure of the centromeric region of rice chromosome 8.</title>
        <authorList>
            <person name="Wu J."/>
            <person name="Yamagata H."/>
            <person name="Hayashi-Tsugane M."/>
            <person name="Hijishita S."/>
            <person name="Fujisawa M."/>
            <person name="Shibata M."/>
            <person name="Itoh Y."/>
            <person name="Nakamura M."/>
            <person name="Sakaguchi M."/>
            <person name="Yoshihara R."/>
            <person name="Kobayashi H."/>
            <person name="Itoh K."/>
            <person name="Karasawa W."/>
            <person name="Yamamoto M."/>
            <person name="Saji S."/>
            <person name="Katagiri S."/>
            <person name="Kanamori H."/>
            <person name="Namiki N."/>
            <person name="Katayose Y."/>
            <person name="Matsumoto T."/>
            <person name="Sasaki T."/>
        </authorList>
    </citation>
    <scope>NUCLEOTIDE SEQUENCE</scope>
</reference>
<organism evidence="1">
    <name type="scientific">Oryza sativa subsp. japonica</name>
    <name type="common">Rice</name>
    <dbReference type="NCBI Taxonomy" id="39947"/>
    <lineage>
        <taxon>Eukaryota</taxon>
        <taxon>Viridiplantae</taxon>
        <taxon>Streptophyta</taxon>
        <taxon>Embryophyta</taxon>
        <taxon>Tracheophyta</taxon>
        <taxon>Spermatophyta</taxon>
        <taxon>Magnoliopsida</taxon>
        <taxon>Liliopsida</taxon>
        <taxon>Poales</taxon>
        <taxon>Poaceae</taxon>
        <taxon>BOP clade</taxon>
        <taxon>Oryzoideae</taxon>
        <taxon>Oryzeae</taxon>
        <taxon>Oryzinae</taxon>
        <taxon>Oryza</taxon>
        <taxon>Oryza sativa</taxon>
    </lineage>
</organism>